<proteinExistence type="predicted"/>
<evidence type="ECO:0000313" key="1">
    <source>
        <dbReference type="EMBL" id="GAG39962.1"/>
    </source>
</evidence>
<reference evidence="1" key="1">
    <citation type="journal article" date="2014" name="Front. Microbiol.">
        <title>High frequency of phylogenetically diverse reductive dehalogenase-homologous genes in deep subseafloor sedimentary metagenomes.</title>
        <authorList>
            <person name="Kawai M."/>
            <person name="Futagami T."/>
            <person name="Toyoda A."/>
            <person name="Takaki Y."/>
            <person name="Nishi S."/>
            <person name="Hori S."/>
            <person name="Arai W."/>
            <person name="Tsubouchi T."/>
            <person name="Morono Y."/>
            <person name="Uchiyama I."/>
            <person name="Ito T."/>
            <person name="Fujiyama A."/>
            <person name="Inagaki F."/>
            <person name="Takami H."/>
        </authorList>
    </citation>
    <scope>NUCLEOTIDE SEQUENCE</scope>
    <source>
        <strain evidence="1">Expedition CK06-06</strain>
    </source>
</reference>
<name>X0XXQ9_9ZZZZ</name>
<dbReference type="EMBL" id="BARS01043479">
    <property type="protein sequence ID" value="GAG39962.1"/>
    <property type="molecule type" value="Genomic_DNA"/>
</dbReference>
<dbReference type="Gene3D" id="3.10.20.30">
    <property type="match status" value="1"/>
</dbReference>
<protein>
    <submittedName>
        <fullName evidence="1">Uncharacterized protein</fullName>
    </submittedName>
</protein>
<dbReference type="AlphaFoldDB" id="X0XXQ9"/>
<comment type="caution">
    <text evidence="1">The sequence shown here is derived from an EMBL/GenBank/DDBJ whole genome shotgun (WGS) entry which is preliminary data.</text>
</comment>
<feature type="non-terminal residue" evidence="1">
    <location>
        <position position="1"/>
    </location>
</feature>
<sequence>RLKGRKLTQDTSGGDMRIAIVPHFEQLRVLVNPNGKVIPEARSPSLSTLYAPWPDAREKGFTEIDVEGDTLRALLAEVGARYKQANVDFEPICPITNDLKFDYDVFVNGKNYVLLTHGLEAKLRGGDEVKILADTVGHC</sequence>
<dbReference type="InterPro" id="IPR012675">
    <property type="entry name" value="Beta-grasp_dom_sf"/>
</dbReference>
<accession>X0XXQ9</accession>
<organism evidence="1">
    <name type="scientific">marine sediment metagenome</name>
    <dbReference type="NCBI Taxonomy" id="412755"/>
    <lineage>
        <taxon>unclassified sequences</taxon>
        <taxon>metagenomes</taxon>
        <taxon>ecological metagenomes</taxon>
    </lineage>
</organism>
<gene>
    <name evidence="1" type="ORF">S01H1_65818</name>
</gene>